<keyword evidence="2" id="KW-1185">Reference proteome</keyword>
<evidence type="ECO:0000313" key="2">
    <source>
        <dbReference type="Proteomes" id="UP001296993"/>
    </source>
</evidence>
<organism evidence="1 2">
    <name type="scientific">Paeniglutamicibacter kerguelensis</name>
    <dbReference type="NCBI Taxonomy" id="254788"/>
    <lineage>
        <taxon>Bacteria</taxon>
        <taxon>Bacillati</taxon>
        <taxon>Actinomycetota</taxon>
        <taxon>Actinomycetes</taxon>
        <taxon>Micrococcales</taxon>
        <taxon>Micrococcaceae</taxon>
        <taxon>Paeniglutamicibacter</taxon>
    </lineage>
</organism>
<accession>A0ABS4XHZ8</accession>
<protein>
    <submittedName>
        <fullName evidence="1">Uncharacterized protein</fullName>
    </submittedName>
</protein>
<reference evidence="1 2" key="1">
    <citation type="submission" date="2021-03" db="EMBL/GenBank/DDBJ databases">
        <title>Sequencing the genomes of 1000 actinobacteria strains.</title>
        <authorList>
            <person name="Klenk H.-P."/>
        </authorList>
    </citation>
    <scope>NUCLEOTIDE SEQUENCE [LARGE SCALE GENOMIC DNA]</scope>
    <source>
        <strain evidence="1 2">DSM 15797</strain>
    </source>
</reference>
<dbReference type="Proteomes" id="UP001296993">
    <property type="component" value="Unassembled WGS sequence"/>
</dbReference>
<name>A0ABS4XHZ8_9MICC</name>
<evidence type="ECO:0000313" key="1">
    <source>
        <dbReference type="EMBL" id="MBP2387878.1"/>
    </source>
</evidence>
<sequence length="42" mass="4495">MSSSKNANLVGLALALPGLKSTAERPDAMEYTLYHRVEDGTS</sequence>
<dbReference type="EMBL" id="JAGIOF010000001">
    <property type="protein sequence ID" value="MBP2387878.1"/>
    <property type="molecule type" value="Genomic_DNA"/>
</dbReference>
<comment type="caution">
    <text evidence="1">The sequence shown here is derived from an EMBL/GenBank/DDBJ whole genome shotgun (WGS) entry which is preliminary data.</text>
</comment>
<gene>
    <name evidence="1" type="ORF">JOF47_003389</name>
</gene>
<proteinExistence type="predicted"/>